<evidence type="ECO:0000256" key="1">
    <source>
        <dbReference type="ARBA" id="ARBA00004651"/>
    </source>
</evidence>
<evidence type="ECO:0000256" key="6">
    <source>
        <dbReference type="ARBA" id="ARBA00023136"/>
    </source>
</evidence>
<protein>
    <submittedName>
        <fullName evidence="8">Sodium:dicarboxylate symporter</fullName>
    </submittedName>
</protein>
<organism evidence="8 9">
    <name type="scientific">Clostridioides difficile (strain CD196)</name>
    <name type="common">Peptoclostridium difficile</name>
    <dbReference type="NCBI Taxonomy" id="645462"/>
    <lineage>
        <taxon>Bacteria</taxon>
        <taxon>Bacillati</taxon>
        <taxon>Bacillota</taxon>
        <taxon>Clostridia</taxon>
        <taxon>Peptostreptococcales</taxon>
        <taxon>Peptostreptococcaceae</taxon>
        <taxon>Clostridioides</taxon>
    </lineage>
</organism>
<keyword evidence="2" id="KW-0813">Transport</keyword>
<feature type="transmembrane region" description="Helical" evidence="7">
    <location>
        <begin position="41"/>
        <end position="65"/>
    </location>
</feature>
<dbReference type="PANTHER" id="PTHR42865:SF7">
    <property type="entry name" value="PROTON_GLUTAMATE-ASPARTATE SYMPORTER"/>
    <property type="match status" value="1"/>
</dbReference>
<feature type="transmembrane region" description="Helical" evidence="7">
    <location>
        <begin position="151"/>
        <end position="168"/>
    </location>
</feature>
<feature type="transmembrane region" description="Helical" evidence="7">
    <location>
        <begin position="189"/>
        <end position="209"/>
    </location>
</feature>
<dbReference type="AlphaFoldDB" id="A0A0H3N8C7"/>
<evidence type="ECO:0000256" key="7">
    <source>
        <dbReference type="SAM" id="Phobius"/>
    </source>
</evidence>
<keyword evidence="3" id="KW-1003">Cell membrane</keyword>
<evidence type="ECO:0000313" key="9">
    <source>
        <dbReference type="Proteomes" id="UP000002068"/>
    </source>
</evidence>
<feature type="transmembrane region" description="Helical" evidence="7">
    <location>
        <begin position="221"/>
        <end position="245"/>
    </location>
</feature>
<gene>
    <name evidence="8" type="ordered locus">CD196_2034</name>
</gene>
<evidence type="ECO:0000256" key="4">
    <source>
        <dbReference type="ARBA" id="ARBA00022692"/>
    </source>
</evidence>
<dbReference type="InterPro" id="IPR036458">
    <property type="entry name" value="Na:dicarbo_symporter_sf"/>
</dbReference>
<reference evidence="8 9" key="1">
    <citation type="journal article" date="2009" name="Genome Biol.">
        <title>Comparative genome and phenotypic analysis of Clostridium difficile 027 strains provides insight into the evolution of a hypervirulent bacterium.</title>
        <authorList>
            <person name="Stabler R.A."/>
            <person name="He M."/>
            <person name="Dawson L."/>
            <person name="Martin M."/>
            <person name="Valiente E."/>
            <person name="Corton C."/>
            <person name="Lawley T.D."/>
            <person name="Sebaihia M."/>
            <person name="Quail M.A."/>
            <person name="Rose G."/>
            <person name="Gerding D.N."/>
            <person name="Gibert M."/>
            <person name="Popoff M.R."/>
            <person name="Parkhill J."/>
            <person name="Dougan G."/>
            <person name="Wren B.W."/>
        </authorList>
    </citation>
    <scope>NUCLEOTIDE SEQUENCE [LARGE SCALE GENOMIC DNA]</scope>
    <source>
        <strain evidence="8 9">CD196</strain>
    </source>
</reference>
<dbReference type="KEGG" id="cdc:CD196_2034"/>
<feature type="transmembrane region" description="Helical" evidence="7">
    <location>
        <begin position="12"/>
        <end position="29"/>
    </location>
</feature>
<dbReference type="Gene3D" id="1.10.3860.10">
    <property type="entry name" value="Sodium:dicarboxylate symporter"/>
    <property type="match status" value="1"/>
</dbReference>
<evidence type="ECO:0000256" key="3">
    <source>
        <dbReference type="ARBA" id="ARBA00022475"/>
    </source>
</evidence>
<keyword evidence="5 7" id="KW-1133">Transmembrane helix</keyword>
<dbReference type="SUPFAM" id="SSF118215">
    <property type="entry name" value="Proton glutamate symport protein"/>
    <property type="match status" value="1"/>
</dbReference>
<keyword evidence="6 7" id="KW-0472">Membrane</keyword>
<dbReference type="HOGENOM" id="CLU_019375_7_2_9"/>
<dbReference type="Pfam" id="PF00375">
    <property type="entry name" value="SDF"/>
    <property type="match status" value="1"/>
</dbReference>
<proteinExistence type="predicted"/>
<dbReference type="Proteomes" id="UP000002068">
    <property type="component" value="Chromosome"/>
</dbReference>
<sequence>MRDFLKNYKSSIILLACTIIGVIVGLVLGPKASILKPFGDLFINALLMIVVPLVFLSVSSGVASIKNMERFGKIMKSTAIVFMGTTLVIAFLGITSALLFNPSKGLDVSSVKSLMVAQDAETLESKGTLLDQVVSSITVKNFGDLFSSSNLLQLVIFAVLVGTAIAMMGDRGNTIRKFLSEGTEAILKVVSIVMLYAPIGLGCYTATIIGELGSKIIQGYVRVFVIYSLTAAMYFLLFYSLYAFLSAGKQGFRQFWRNAIKPIATALATSSSSACIPSNLEASKNIGVPDDISETVIPLGINIHKDGSVLAVIIKVAFLSGILGSGMANPATIGQLFITVFVVGVFMAPVAGG</sequence>
<dbReference type="GO" id="GO:0005886">
    <property type="term" value="C:plasma membrane"/>
    <property type="evidence" value="ECO:0007669"/>
    <property type="project" value="UniProtKB-SubCell"/>
</dbReference>
<accession>A0A0H3N8C7</accession>
<dbReference type="GO" id="GO:0015293">
    <property type="term" value="F:symporter activity"/>
    <property type="evidence" value="ECO:0007669"/>
    <property type="project" value="UniProtKB-KW"/>
</dbReference>
<feature type="transmembrane region" description="Helical" evidence="7">
    <location>
        <begin position="333"/>
        <end position="352"/>
    </location>
</feature>
<feature type="transmembrane region" description="Helical" evidence="7">
    <location>
        <begin position="77"/>
        <end position="100"/>
    </location>
</feature>
<evidence type="ECO:0000256" key="2">
    <source>
        <dbReference type="ARBA" id="ARBA00022448"/>
    </source>
</evidence>
<evidence type="ECO:0000313" key="8">
    <source>
        <dbReference type="EMBL" id="CBA63902.1"/>
    </source>
</evidence>
<dbReference type="EMBL" id="FN538970">
    <property type="protein sequence ID" value="CBA63902.1"/>
    <property type="molecule type" value="Genomic_DNA"/>
</dbReference>
<dbReference type="InterPro" id="IPR001991">
    <property type="entry name" value="Na-dicarboxylate_symporter"/>
</dbReference>
<feature type="transmembrane region" description="Helical" evidence="7">
    <location>
        <begin position="309"/>
        <end position="327"/>
    </location>
</feature>
<dbReference type="GO" id="GO:0006835">
    <property type="term" value="P:dicarboxylic acid transport"/>
    <property type="evidence" value="ECO:0007669"/>
    <property type="project" value="TreeGrafter"/>
</dbReference>
<evidence type="ECO:0000256" key="5">
    <source>
        <dbReference type="ARBA" id="ARBA00022989"/>
    </source>
</evidence>
<name>A0A0H3N8C7_CLODC</name>
<comment type="subcellular location">
    <subcellularLocation>
        <location evidence="1">Cell membrane</location>
        <topology evidence="1">Multi-pass membrane protein</topology>
    </subcellularLocation>
</comment>
<keyword evidence="4 7" id="KW-0812">Transmembrane</keyword>
<dbReference type="PRINTS" id="PR00173">
    <property type="entry name" value="EDTRNSPORT"/>
</dbReference>
<dbReference type="PANTHER" id="PTHR42865">
    <property type="entry name" value="PROTON/GLUTAMATE-ASPARTATE SYMPORTER"/>
    <property type="match status" value="1"/>
</dbReference>